<dbReference type="OrthoDB" id="2950440at2759"/>
<gene>
    <name evidence="2" type="ORF">ARMGADRAFT_1075473</name>
</gene>
<dbReference type="Proteomes" id="UP000217790">
    <property type="component" value="Unassembled WGS sequence"/>
</dbReference>
<evidence type="ECO:0000313" key="3">
    <source>
        <dbReference type="Proteomes" id="UP000217790"/>
    </source>
</evidence>
<reference evidence="3" key="1">
    <citation type="journal article" date="2017" name="Nat. Ecol. Evol.">
        <title>Genome expansion and lineage-specific genetic innovations in the forest pathogenic fungi Armillaria.</title>
        <authorList>
            <person name="Sipos G."/>
            <person name="Prasanna A.N."/>
            <person name="Walter M.C."/>
            <person name="O'Connor E."/>
            <person name="Balint B."/>
            <person name="Krizsan K."/>
            <person name="Kiss B."/>
            <person name="Hess J."/>
            <person name="Varga T."/>
            <person name="Slot J."/>
            <person name="Riley R."/>
            <person name="Boka B."/>
            <person name="Rigling D."/>
            <person name="Barry K."/>
            <person name="Lee J."/>
            <person name="Mihaltcheva S."/>
            <person name="LaButti K."/>
            <person name="Lipzen A."/>
            <person name="Waldron R."/>
            <person name="Moloney N.M."/>
            <person name="Sperisen C."/>
            <person name="Kredics L."/>
            <person name="Vagvoelgyi C."/>
            <person name="Patrignani A."/>
            <person name="Fitzpatrick D."/>
            <person name="Nagy I."/>
            <person name="Doyle S."/>
            <person name="Anderson J.B."/>
            <person name="Grigoriev I.V."/>
            <person name="Gueldener U."/>
            <person name="Muensterkoetter M."/>
            <person name="Nagy L.G."/>
        </authorList>
    </citation>
    <scope>NUCLEOTIDE SEQUENCE [LARGE SCALE GENOMIC DNA]</scope>
    <source>
        <strain evidence="3">Ar21-2</strain>
    </source>
</reference>
<dbReference type="AlphaFoldDB" id="A0A2H3E665"/>
<sequence>MPLNLPRLCTGAYSLENNGRYFIKCPGYITPDERHRGVVQTCNYFRWIKRERALQILDDNPEQQVQEFERAGTMQSVFRVSMPKNATSDAPQTPKKKRARCYCGTVASAHCGYCRKHCWEKTAAGEKSICGFHSYPNLMVPGGDAEGSVEMAPAHAEERSLVDGPRPGNENHTFFSRHIDSDWGALLRDRGYPVERAASSATAGRTVGAVGVASTSDQGRRRDRELNHRERSITLSLFIEDKKPAEVFNIEVTSKDWPMFEPRKYALILRACSIEEGRLEFFQKWENGLWIHTEASFRVQKQDHVVLRLWGVKICPGYQTKKRLRSSSTSSVLDISDEDQPSPTKSARKGKGWAVENLTRSPSPQGSSSGITKGIQAIDLTSDTDDEDRPALRAVVGESPAATVSATMLPPSSGRQLHEAVPGRTDNGWPFKWAVDQHECFRQVEAILADKTRDMKPAEAFKEVVPQAKRWVGSTWSRHYKLWKEIKNDAEHPQRRELARAIKMGRGPKEACWSNFMDRE</sequence>
<protein>
    <submittedName>
        <fullName evidence="2">Uncharacterized protein</fullName>
    </submittedName>
</protein>
<keyword evidence="3" id="KW-1185">Reference proteome</keyword>
<proteinExistence type="predicted"/>
<accession>A0A2H3E665</accession>
<feature type="region of interest" description="Disordered" evidence="1">
    <location>
        <begin position="399"/>
        <end position="420"/>
    </location>
</feature>
<evidence type="ECO:0000313" key="2">
    <source>
        <dbReference type="EMBL" id="PBK98648.1"/>
    </source>
</evidence>
<feature type="region of interest" description="Disordered" evidence="1">
    <location>
        <begin position="329"/>
        <end position="372"/>
    </location>
</feature>
<dbReference type="EMBL" id="KZ293648">
    <property type="protein sequence ID" value="PBK98648.1"/>
    <property type="molecule type" value="Genomic_DNA"/>
</dbReference>
<organism evidence="2 3">
    <name type="scientific">Armillaria gallica</name>
    <name type="common">Bulbous honey fungus</name>
    <name type="synonym">Armillaria bulbosa</name>
    <dbReference type="NCBI Taxonomy" id="47427"/>
    <lineage>
        <taxon>Eukaryota</taxon>
        <taxon>Fungi</taxon>
        <taxon>Dikarya</taxon>
        <taxon>Basidiomycota</taxon>
        <taxon>Agaricomycotina</taxon>
        <taxon>Agaricomycetes</taxon>
        <taxon>Agaricomycetidae</taxon>
        <taxon>Agaricales</taxon>
        <taxon>Marasmiineae</taxon>
        <taxon>Physalacriaceae</taxon>
        <taxon>Armillaria</taxon>
    </lineage>
</organism>
<dbReference type="InParanoid" id="A0A2H3E665"/>
<name>A0A2H3E665_ARMGA</name>
<evidence type="ECO:0000256" key="1">
    <source>
        <dbReference type="SAM" id="MobiDB-lite"/>
    </source>
</evidence>
<feature type="compositionally biased region" description="Polar residues" evidence="1">
    <location>
        <begin position="358"/>
        <end position="371"/>
    </location>
</feature>